<name>Q22BB8_TETTS</name>
<dbReference type="EMBL" id="GG662272">
    <property type="protein sequence ID" value="EAR82590.2"/>
    <property type="molecule type" value="Genomic_DNA"/>
</dbReference>
<evidence type="ECO:0000313" key="3">
    <source>
        <dbReference type="Proteomes" id="UP000009168"/>
    </source>
</evidence>
<feature type="transmembrane region" description="Helical" evidence="1">
    <location>
        <begin position="1373"/>
        <end position="1396"/>
    </location>
</feature>
<feature type="transmembrane region" description="Helical" evidence="1">
    <location>
        <begin position="1026"/>
        <end position="1044"/>
    </location>
</feature>
<reference evidence="3" key="1">
    <citation type="journal article" date="2006" name="PLoS Biol.">
        <title>Macronuclear genome sequence of the ciliate Tetrahymena thermophila, a model eukaryote.</title>
        <authorList>
            <person name="Eisen J.A."/>
            <person name="Coyne R.S."/>
            <person name="Wu M."/>
            <person name="Wu D."/>
            <person name="Thiagarajan M."/>
            <person name="Wortman J.R."/>
            <person name="Badger J.H."/>
            <person name="Ren Q."/>
            <person name="Amedeo P."/>
            <person name="Jones K.M."/>
            <person name="Tallon L.J."/>
            <person name="Delcher A.L."/>
            <person name="Salzberg S.L."/>
            <person name="Silva J.C."/>
            <person name="Haas B.J."/>
            <person name="Majoros W.H."/>
            <person name="Farzad M."/>
            <person name="Carlton J.M."/>
            <person name="Smith R.K. Jr."/>
            <person name="Garg J."/>
            <person name="Pearlman R.E."/>
            <person name="Karrer K.M."/>
            <person name="Sun L."/>
            <person name="Manning G."/>
            <person name="Elde N.C."/>
            <person name="Turkewitz A.P."/>
            <person name="Asai D.J."/>
            <person name="Wilkes D.E."/>
            <person name="Wang Y."/>
            <person name="Cai H."/>
            <person name="Collins K."/>
            <person name="Stewart B.A."/>
            <person name="Lee S.R."/>
            <person name="Wilamowska K."/>
            <person name="Weinberg Z."/>
            <person name="Ruzzo W.L."/>
            <person name="Wloga D."/>
            <person name="Gaertig J."/>
            <person name="Frankel J."/>
            <person name="Tsao C.-C."/>
            <person name="Gorovsky M.A."/>
            <person name="Keeling P.J."/>
            <person name="Waller R.F."/>
            <person name="Patron N.J."/>
            <person name="Cherry J.M."/>
            <person name="Stover N.A."/>
            <person name="Krieger C.J."/>
            <person name="del Toro C."/>
            <person name="Ryder H.F."/>
            <person name="Williamson S.C."/>
            <person name="Barbeau R.A."/>
            <person name="Hamilton E.P."/>
            <person name="Orias E."/>
        </authorList>
    </citation>
    <scope>NUCLEOTIDE SEQUENCE [LARGE SCALE GENOMIC DNA]</scope>
    <source>
        <strain evidence="3">SB210</strain>
    </source>
</reference>
<feature type="transmembrane region" description="Helical" evidence="1">
    <location>
        <begin position="1284"/>
        <end position="1306"/>
    </location>
</feature>
<dbReference type="KEGG" id="tet:TTHERM_01107380"/>
<keyword evidence="1 2" id="KW-0812">Transmembrane</keyword>
<dbReference type="GeneID" id="7841664"/>
<dbReference type="PANTHER" id="PTHR11319">
    <property type="entry name" value="G PROTEIN-COUPLED RECEPTOR-RELATED"/>
    <property type="match status" value="1"/>
</dbReference>
<dbReference type="InParanoid" id="Q22BB8"/>
<keyword evidence="1" id="KW-0472">Membrane</keyword>
<sequence length="1623" mass="188650">MISENIQYILIISVDQIIQILYGQNFSESKSLTLPQNNLIINDIYYSNQDFLFIKQSNLLQLIQINSINPSSYSLKLTQSQIISCSGKSDTISYNNTVFLFCENNQIYYIKVNNIQGNFTTIQQQRSLMNQVLLNHKSQFLTSNVVFSYSYNGQQLYVVRDDHLDLIGLISYVALKSYKFINNFSYSDDIILHLKMIYASDNVLSLINTSIILTDDIANHNNNIQCQTQIQYNSEVLVQSQMKAIQNGYQQFLNYQSISQFYVNIYFKEFTILNTPFSFKFQSQCTTYLIGQGNLKYVKIQLTTNFLENMLQMQGLSFQNVELLFQLNTNQTQTFYLFNNLQYLGMNNILLSNLTNLYVNITDIETVNIQNIQFTNQKLNFILYPIIYFQNITNLSIQYLNISDCYFNSEDESSLIFINQSKNVSLNQINAIQNKINITFLLFLNQIQNILATNSNVSHNYPIKQFVTKQNQYNIPSQFISINLVDYCFIDTIYFQNNKGLVFFSYFNFQEFIINGSINATYTLLNDIFIAQNLFINNNYNTYSMIYLKSKNSTFQGVFIQNNTVDNNDLVRFDNSQVILKGSLIQENKALQSSQFYSISSSIFITDTVFSDNSQKDSVLFLSKSYTTILRSNFTSNLSYNDGACIYVDNQDYLMNSTSSYFLGDSLYLTKNQAQGSGGAILFNCINCIIQNSVFEQNSAIIGGGFRYIRVIPVFLQSKNSLNQDSCGTFNNNNCLNNIAYFYGNNFASYPKKIDFIYQNSTLNSSDIKLDNMRSGQDKINITVLMKDENQQILFLQQGDFQKSSNIINEIQNFKSKIQTISQSEREIKIDGSTIAEFSSSEFQFSQLTVSGIPGSQQRLTLIVSGIFSLLNETHFDLITAQNYSIHVQFRECKIGEIYTKLCSSCPIYQCLICEQGTFSLVQPIKDSNQSCLQCDYTTSVSCQQNQIQIKQGFWRQNNSSNLIEKCINSVQNCNGDQTTNYCAQGYIGPLCEVCDNLGETWGSKYGKSFLNNYQCLKCYNLNDSIYIFIFSLIIIFYSTYTIWKLVNQSNTRIVCYYMMKLNILKMGKTAVVGETTLYFKQFIHQLQVLFCLQNLNLEFGSLFEVSNKFVIPLSTNIHSLDCFLTEISNQVPMYVTRLIWATIIPFILYFITILFYYIIARIKRQNDQGEHSFNIQHKYFTKTAAIFFIFIMQQGIIDSLIQIVSCRQIGGKYYIQFQVSEECYTEEHKKVLFYFATPLLFSWVLALPMIILVILFLKRDRLHNHIQTIKIYSFFYFGYKRKYFFWEFVKIILRISLVFTSNYFSQQQVNLGQYLLLISLIYLFLLSNVEPYYSKILNRIEIRSQKLICIIFLLCNISQNLTDLIFKKIFIILSYLLIIFLSYTLVSAILINLLINHNQSFMKISCVSKIKNFIKQNLTLKQKMLVKKYFPQFYIFVWNSDIISSFSKFKHWQILRVKVSQFLKRKQQNQSFSFTDTQNPNLIYNMSEQNVNQNTDFRLIGQRPFAISFLNQRSLPQNKPIGNTLLEKQQQQQYNLNMVDTVIDDKFLEESDKSGIFIFDESQTKVSQVKDSFIGPFYRRIHGKTPFEIQSPLTANQLLFNNKTPEKISSSQEETSTYQTHQ</sequence>
<feature type="transmembrane region" description="Helical" evidence="1">
    <location>
        <begin position="1312"/>
        <end position="1328"/>
    </location>
</feature>
<dbReference type="PANTHER" id="PTHR11319:SF35">
    <property type="entry name" value="OUTER MEMBRANE PROTEIN PMPC-RELATED"/>
    <property type="match status" value="1"/>
</dbReference>
<organism evidence="2 3">
    <name type="scientific">Tetrahymena thermophila (strain SB210)</name>
    <dbReference type="NCBI Taxonomy" id="312017"/>
    <lineage>
        <taxon>Eukaryota</taxon>
        <taxon>Sar</taxon>
        <taxon>Alveolata</taxon>
        <taxon>Ciliophora</taxon>
        <taxon>Intramacronucleata</taxon>
        <taxon>Oligohymenophorea</taxon>
        <taxon>Hymenostomatida</taxon>
        <taxon>Tetrahymenina</taxon>
        <taxon>Tetrahymenidae</taxon>
        <taxon>Tetrahymena</taxon>
    </lineage>
</organism>
<protein>
    <submittedName>
        <fullName evidence="2">Transmembrane protein, putative</fullName>
    </submittedName>
</protein>
<dbReference type="RefSeq" id="XP_001030253.2">
    <property type="nucleotide sequence ID" value="XM_001030253.2"/>
</dbReference>
<feature type="transmembrane region" description="Helical" evidence="1">
    <location>
        <begin position="1348"/>
        <end position="1367"/>
    </location>
</feature>
<gene>
    <name evidence="2" type="ORF">TTHERM_01107380</name>
</gene>
<dbReference type="Proteomes" id="UP000009168">
    <property type="component" value="Unassembled WGS sequence"/>
</dbReference>
<evidence type="ECO:0000256" key="1">
    <source>
        <dbReference type="SAM" id="Phobius"/>
    </source>
</evidence>
<dbReference type="eggNOG" id="ENOG502SA63">
    <property type="taxonomic scope" value="Eukaryota"/>
</dbReference>
<feature type="transmembrane region" description="Helical" evidence="1">
    <location>
        <begin position="1139"/>
        <end position="1160"/>
    </location>
</feature>
<dbReference type="HOGENOM" id="CLU_347995_0_0_1"/>
<keyword evidence="1" id="KW-1133">Transmembrane helix</keyword>
<keyword evidence="3" id="KW-1185">Reference proteome</keyword>
<proteinExistence type="predicted"/>
<evidence type="ECO:0000313" key="2">
    <source>
        <dbReference type="EMBL" id="EAR82590.2"/>
    </source>
</evidence>
<accession>Q22BB8</accession>
<feature type="transmembrane region" description="Helical" evidence="1">
    <location>
        <begin position="1232"/>
        <end position="1258"/>
    </location>
</feature>